<keyword evidence="2" id="KW-1185">Reference proteome</keyword>
<evidence type="ECO:0000313" key="1">
    <source>
        <dbReference type="EMBL" id="AFM26110.1"/>
    </source>
</evidence>
<dbReference type="AlphaFoldDB" id="I4C969"/>
<proteinExistence type="predicted"/>
<protein>
    <submittedName>
        <fullName evidence="1">Uncharacterized protein</fullName>
    </submittedName>
</protein>
<name>I4C969_DESTA</name>
<organism evidence="1 2">
    <name type="scientific">Desulfomonile tiedjei (strain ATCC 49306 / DSM 6799 / DCB-1)</name>
    <dbReference type="NCBI Taxonomy" id="706587"/>
    <lineage>
        <taxon>Bacteria</taxon>
        <taxon>Pseudomonadati</taxon>
        <taxon>Thermodesulfobacteriota</taxon>
        <taxon>Desulfomonilia</taxon>
        <taxon>Desulfomonilales</taxon>
        <taxon>Desulfomonilaceae</taxon>
        <taxon>Desulfomonile</taxon>
    </lineage>
</organism>
<dbReference type="RefSeq" id="WP_014811243.1">
    <property type="nucleotide sequence ID" value="NC_018025.1"/>
</dbReference>
<gene>
    <name evidence="1" type="ordered locus">Desti_3458</name>
</gene>
<dbReference type="HOGENOM" id="CLU_1522813_0_0_7"/>
<dbReference type="Proteomes" id="UP000006055">
    <property type="component" value="Chromosome"/>
</dbReference>
<reference evidence="2" key="1">
    <citation type="submission" date="2012-06" db="EMBL/GenBank/DDBJ databases">
        <title>Complete sequence of chromosome of Desulfomonile tiedjei DSM 6799.</title>
        <authorList>
            <person name="Lucas S."/>
            <person name="Copeland A."/>
            <person name="Lapidus A."/>
            <person name="Glavina del Rio T."/>
            <person name="Dalin E."/>
            <person name="Tice H."/>
            <person name="Bruce D."/>
            <person name="Goodwin L."/>
            <person name="Pitluck S."/>
            <person name="Peters L."/>
            <person name="Ovchinnikova G."/>
            <person name="Zeytun A."/>
            <person name="Lu M."/>
            <person name="Kyrpides N."/>
            <person name="Mavromatis K."/>
            <person name="Ivanova N."/>
            <person name="Brettin T."/>
            <person name="Detter J.C."/>
            <person name="Han C."/>
            <person name="Larimer F."/>
            <person name="Land M."/>
            <person name="Hauser L."/>
            <person name="Markowitz V."/>
            <person name="Cheng J.-F."/>
            <person name="Hugenholtz P."/>
            <person name="Woyke T."/>
            <person name="Wu D."/>
            <person name="Spring S."/>
            <person name="Schroeder M."/>
            <person name="Brambilla E."/>
            <person name="Klenk H.-P."/>
            <person name="Eisen J.A."/>
        </authorList>
    </citation>
    <scope>NUCLEOTIDE SEQUENCE [LARGE SCALE GENOMIC DNA]</scope>
    <source>
        <strain evidence="2">ATCC 49306 / DSM 6799 / DCB-1</strain>
    </source>
</reference>
<dbReference type="EMBL" id="CP003360">
    <property type="protein sequence ID" value="AFM26110.1"/>
    <property type="molecule type" value="Genomic_DNA"/>
</dbReference>
<dbReference type="KEGG" id="dti:Desti_3458"/>
<accession>I4C969</accession>
<evidence type="ECO:0000313" key="2">
    <source>
        <dbReference type="Proteomes" id="UP000006055"/>
    </source>
</evidence>
<sequence>MKKKDKLFGRTDYRITDVNLLIVMGAIPTEFVEFHPNTGITVDYFIASFMEHFPKKELGEDWMEIFGNSIQYACDRIGLDIAPREDVRVLDDSQLCASFCPTGKLGSELNMNKSELENLLHSAYVQNPDLRGFLMYVPAKGYVVSSFFYNQLRKAGLSLDKFLKNIVGGKTKFSVN</sequence>